<keyword evidence="1" id="KW-0732">Signal</keyword>
<organism evidence="2 3">
    <name type="scientific">Kribbella antibiotica</name>
    <dbReference type="NCBI Taxonomy" id="190195"/>
    <lineage>
        <taxon>Bacteria</taxon>
        <taxon>Bacillati</taxon>
        <taxon>Actinomycetota</taxon>
        <taxon>Actinomycetes</taxon>
        <taxon>Propionibacteriales</taxon>
        <taxon>Kribbellaceae</taxon>
        <taxon>Kribbella</taxon>
    </lineage>
</organism>
<name>A0A4R4ZN93_9ACTN</name>
<protein>
    <recommendedName>
        <fullName evidence="4">SH3 domain-containing protein</fullName>
    </recommendedName>
</protein>
<comment type="caution">
    <text evidence="2">The sequence shown here is derived from an EMBL/GenBank/DDBJ whole genome shotgun (WGS) entry which is preliminary data.</text>
</comment>
<evidence type="ECO:0000256" key="1">
    <source>
        <dbReference type="SAM" id="SignalP"/>
    </source>
</evidence>
<dbReference type="OrthoDB" id="5197138at2"/>
<feature type="chain" id="PRO_5039715293" description="SH3 domain-containing protein" evidence="1">
    <location>
        <begin position="27"/>
        <end position="121"/>
    </location>
</feature>
<keyword evidence="3" id="KW-1185">Reference proteome</keyword>
<evidence type="ECO:0000313" key="3">
    <source>
        <dbReference type="Proteomes" id="UP000295124"/>
    </source>
</evidence>
<evidence type="ECO:0008006" key="4">
    <source>
        <dbReference type="Google" id="ProtNLM"/>
    </source>
</evidence>
<gene>
    <name evidence="2" type="ORF">E1263_11840</name>
</gene>
<feature type="signal peptide" evidence="1">
    <location>
        <begin position="1"/>
        <end position="26"/>
    </location>
</feature>
<dbReference type="RefSeq" id="WP_132167289.1">
    <property type="nucleotide sequence ID" value="NZ_SMKX01000026.1"/>
</dbReference>
<evidence type="ECO:0000313" key="2">
    <source>
        <dbReference type="EMBL" id="TDD60303.1"/>
    </source>
</evidence>
<proteinExistence type="predicted"/>
<sequence>MSLHISKAFAVGSAMVMMAAGVTAIAAGTATASTTACNNTVVGGPNNSGGFLQAKAGTPYRKGPGANYCAYSNREGTGAIWCTKRSADGNPWYLARDTSSGVIGWVWAGNVSSTSGTINNC</sequence>
<reference evidence="2 3" key="1">
    <citation type="submission" date="2019-03" db="EMBL/GenBank/DDBJ databases">
        <title>Draft genome sequences of novel Actinobacteria.</title>
        <authorList>
            <person name="Sahin N."/>
            <person name="Ay H."/>
            <person name="Saygin H."/>
        </authorList>
    </citation>
    <scope>NUCLEOTIDE SEQUENCE [LARGE SCALE GENOMIC DNA]</scope>
    <source>
        <strain evidence="2 3">JCM 13523</strain>
    </source>
</reference>
<accession>A0A4R4ZN93</accession>
<dbReference type="Proteomes" id="UP000295124">
    <property type="component" value="Unassembled WGS sequence"/>
</dbReference>
<dbReference type="EMBL" id="SMKX01000026">
    <property type="protein sequence ID" value="TDD60303.1"/>
    <property type="molecule type" value="Genomic_DNA"/>
</dbReference>
<dbReference type="AlphaFoldDB" id="A0A4R4ZN93"/>